<dbReference type="Proteomes" id="UP000280696">
    <property type="component" value="Unassembled WGS sequence"/>
</dbReference>
<gene>
    <name evidence="1" type="ORF">D7V94_21725</name>
</gene>
<dbReference type="AlphaFoldDB" id="A0A3A9AI13"/>
<dbReference type="Gene3D" id="3.20.20.100">
    <property type="entry name" value="NADP-dependent oxidoreductase domain"/>
    <property type="match status" value="1"/>
</dbReference>
<evidence type="ECO:0000313" key="1">
    <source>
        <dbReference type="EMBL" id="RKI87026.1"/>
    </source>
</evidence>
<dbReference type="SUPFAM" id="SSF51430">
    <property type="entry name" value="NAD(P)-linked oxidoreductase"/>
    <property type="match status" value="1"/>
</dbReference>
<name>A0A3A9AI13_9FIRM</name>
<organism evidence="1 2">
    <name type="scientific">Parablautia intestinalis</name>
    <dbReference type="NCBI Taxonomy" id="2320100"/>
    <lineage>
        <taxon>Bacteria</taxon>
        <taxon>Bacillati</taxon>
        <taxon>Bacillota</taxon>
        <taxon>Clostridia</taxon>
        <taxon>Lachnospirales</taxon>
        <taxon>Lachnospiraceae</taxon>
        <taxon>Parablautia</taxon>
    </lineage>
</organism>
<reference evidence="1 2" key="1">
    <citation type="submission" date="2018-09" db="EMBL/GenBank/DDBJ databases">
        <title>Murine metabolic-syndrome-specific gut microbial biobank.</title>
        <authorList>
            <person name="Liu C."/>
        </authorList>
    </citation>
    <scope>NUCLEOTIDE SEQUENCE [LARGE SCALE GENOMIC DNA]</scope>
    <source>
        <strain evidence="1 2">0.1xD8-82</strain>
    </source>
</reference>
<dbReference type="EMBL" id="RAYQ01000049">
    <property type="protein sequence ID" value="RKI87026.1"/>
    <property type="molecule type" value="Genomic_DNA"/>
</dbReference>
<dbReference type="OrthoDB" id="9804790at2"/>
<dbReference type="InterPro" id="IPR036812">
    <property type="entry name" value="NAD(P)_OxRdtase_dom_sf"/>
</dbReference>
<evidence type="ECO:0008006" key="3">
    <source>
        <dbReference type="Google" id="ProtNLM"/>
    </source>
</evidence>
<evidence type="ECO:0000313" key="2">
    <source>
        <dbReference type="Proteomes" id="UP000280696"/>
    </source>
</evidence>
<proteinExistence type="predicted"/>
<accession>A0A3A9AI13</accession>
<comment type="caution">
    <text evidence="1">The sequence shown here is derived from an EMBL/GenBank/DDBJ whole genome shotgun (WGS) entry which is preliminary data.</text>
</comment>
<keyword evidence="2" id="KW-1185">Reference proteome</keyword>
<protein>
    <recommendedName>
        <fullName evidence="3">NADP-dependent oxidoreductase domain-containing protein</fullName>
    </recommendedName>
</protein>
<sequence>MVEIAEAHNKTSAQIILRWHLQAGNIAIPGSSEGKCLIHTGAKAL</sequence>